<name>A0ABR8K752_9NOSO</name>
<feature type="compositionally biased region" description="Polar residues" evidence="10">
    <location>
        <begin position="372"/>
        <end position="390"/>
    </location>
</feature>
<keyword evidence="14" id="KW-1185">Reference proteome</keyword>
<dbReference type="Pfam" id="PF00069">
    <property type="entry name" value="Pkinase"/>
    <property type="match status" value="1"/>
</dbReference>
<evidence type="ECO:0000259" key="12">
    <source>
        <dbReference type="PROSITE" id="PS50011"/>
    </source>
</evidence>
<keyword evidence="11" id="KW-1133">Transmembrane helix</keyword>
<evidence type="ECO:0000256" key="1">
    <source>
        <dbReference type="ARBA" id="ARBA00012513"/>
    </source>
</evidence>
<feature type="compositionally biased region" description="Polar residues" evidence="10">
    <location>
        <begin position="319"/>
        <end position="339"/>
    </location>
</feature>
<evidence type="ECO:0000256" key="10">
    <source>
        <dbReference type="SAM" id="MobiDB-lite"/>
    </source>
</evidence>
<dbReference type="InterPro" id="IPR008271">
    <property type="entry name" value="Ser/Thr_kinase_AS"/>
</dbReference>
<dbReference type="Gene3D" id="1.10.510.10">
    <property type="entry name" value="Transferase(Phosphotransferase) domain 1"/>
    <property type="match status" value="1"/>
</dbReference>
<feature type="region of interest" description="Disordered" evidence="10">
    <location>
        <begin position="372"/>
        <end position="463"/>
    </location>
</feature>
<dbReference type="SMART" id="SM00220">
    <property type="entry name" value="S_TKc"/>
    <property type="match status" value="1"/>
</dbReference>
<evidence type="ECO:0000256" key="4">
    <source>
        <dbReference type="ARBA" id="ARBA00022741"/>
    </source>
</evidence>
<feature type="region of interest" description="Disordered" evidence="10">
    <location>
        <begin position="319"/>
        <end position="340"/>
    </location>
</feature>
<dbReference type="CDD" id="cd14014">
    <property type="entry name" value="STKc_PknB_like"/>
    <property type="match status" value="1"/>
</dbReference>
<organism evidence="13 14">
    <name type="scientific">Nostoc paludosum FACHB-159</name>
    <dbReference type="NCBI Taxonomy" id="2692908"/>
    <lineage>
        <taxon>Bacteria</taxon>
        <taxon>Bacillati</taxon>
        <taxon>Cyanobacteriota</taxon>
        <taxon>Cyanophyceae</taxon>
        <taxon>Nostocales</taxon>
        <taxon>Nostocaceae</taxon>
        <taxon>Nostoc</taxon>
    </lineage>
</organism>
<protein>
    <recommendedName>
        <fullName evidence="1">non-specific serine/threonine protein kinase</fullName>
        <ecNumber evidence="1">2.7.11.1</ecNumber>
    </recommendedName>
</protein>
<evidence type="ECO:0000256" key="2">
    <source>
        <dbReference type="ARBA" id="ARBA00022527"/>
    </source>
</evidence>
<keyword evidence="4 9" id="KW-0547">Nucleotide-binding</keyword>
<dbReference type="PANTHER" id="PTHR24363:SF0">
    <property type="entry name" value="SERINE_THREONINE KINASE LIKE DOMAIN CONTAINING 1"/>
    <property type="match status" value="1"/>
</dbReference>
<dbReference type="PROSITE" id="PS00108">
    <property type="entry name" value="PROTEIN_KINASE_ST"/>
    <property type="match status" value="1"/>
</dbReference>
<evidence type="ECO:0000256" key="3">
    <source>
        <dbReference type="ARBA" id="ARBA00022679"/>
    </source>
</evidence>
<evidence type="ECO:0000256" key="11">
    <source>
        <dbReference type="SAM" id="Phobius"/>
    </source>
</evidence>
<comment type="caution">
    <text evidence="13">The sequence shown here is derived from an EMBL/GenBank/DDBJ whole genome shotgun (WGS) entry which is preliminary data.</text>
</comment>
<keyword evidence="5 13" id="KW-0418">Kinase</keyword>
<sequence>METLLNDRYRVIRTLGSGGFGETFLAEDTQMPSNRRCVIKQLRPIQNNPQIYQLVQERFQREAAILEDLGGTSNQIPTLFAYFQSNGQFYLVQEWIEGDTLTAKVQEQGLLSESAVREILINLLPVLEQVHNQRIVHRDIKPDNIILRHRDHKAVLIDFGAVRESMGTVVNSQGLPTSSIVIGTPGYMPSEQAAGRPVYSSDLYSLGMTAIYLLTGKQPQELETDSRSGEIIWHRHALSISPTLAGVIDRAIAYHPRDRFATAREMLDALQFGPVAPTVPYNQPPVAPTVPYNQPPVAPTVPYNQPPVVNVQPPATLQNTVAVSPGSSNQPTHQNTAHKSGQKGILLGSLIAGGLIGSSIVIGFALNKSNQPIAESTPSSTELSTNSNDKNVPPSISSQQPIDSPVAQQTTPSVQEPVDSPVVQQTTSPVQQPVDSPVVQQTTPPVQQQPTSTQQQINRPSPEEAVEDYYQTINNGEYKEAWNLLSPSYQNNQRLHPKGYLSYIDWWGGQVENVDVEQVSLIENNSETATVNAQLRYLLKNGKQSSSSVSFFLLWDEGNSRWVITGAK</sequence>
<dbReference type="SUPFAM" id="SSF56112">
    <property type="entry name" value="Protein kinase-like (PK-like)"/>
    <property type="match status" value="1"/>
</dbReference>
<dbReference type="Gene3D" id="3.30.200.20">
    <property type="entry name" value="Phosphorylase Kinase, domain 1"/>
    <property type="match status" value="1"/>
</dbReference>
<evidence type="ECO:0000256" key="7">
    <source>
        <dbReference type="ARBA" id="ARBA00047899"/>
    </source>
</evidence>
<evidence type="ECO:0000313" key="13">
    <source>
        <dbReference type="EMBL" id="MBD2734002.1"/>
    </source>
</evidence>
<feature type="compositionally biased region" description="Low complexity" evidence="10">
    <location>
        <begin position="393"/>
        <end position="405"/>
    </location>
</feature>
<dbReference type="EC" id="2.7.11.1" evidence="1"/>
<proteinExistence type="predicted"/>
<keyword evidence="2" id="KW-0723">Serine/threonine-protein kinase</keyword>
<comment type="catalytic activity">
    <reaction evidence="8">
        <text>L-seryl-[protein] + ATP = O-phospho-L-seryl-[protein] + ADP + H(+)</text>
        <dbReference type="Rhea" id="RHEA:17989"/>
        <dbReference type="Rhea" id="RHEA-COMP:9863"/>
        <dbReference type="Rhea" id="RHEA-COMP:11604"/>
        <dbReference type="ChEBI" id="CHEBI:15378"/>
        <dbReference type="ChEBI" id="CHEBI:29999"/>
        <dbReference type="ChEBI" id="CHEBI:30616"/>
        <dbReference type="ChEBI" id="CHEBI:83421"/>
        <dbReference type="ChEBI" id="CHEBI:456216"/>
        <dbReference type="EC" id="2.7.11.1"/>
    </reaction>
</comment>
<dbReference type="EMBL" id="JACJTU010000006">
    <property type="protein sequence ID" value="MBD2734002.1"/>
    <property type="molecule type" value="Genomic_DNA"/>
</dbReference>
<keyword evidence="3" id="KW-0808">Transferase</keyword>
<evidence type="ECO:0000256" key="8">
    <source>
        <dbReference type="ARBA" id="ARBA00048679"/>
    </source>
</evidence>
<evidence type="ECO:0000256" key="6">
    <source>
        <dbReference type="ARBA" id="ARBA00022840"/>
    </source>
</evidence>
<dbReference type="PROSITE" id="PS50011">
    <property type="entry name" value="PROTEIN_KINASE_DOM"/>
    <property type="match status" value="1"/>
</dbReference>
<feature type="binding site" evidence="9">
    <location>
        <position position="40"/>
    </location>
    <ligand>
        <name>ATP</name>
        <dbReference type="ChEBI" id="CHEBI:30616"/>
    </ligand>
</feature>
<dbReference type="PANTHER" id="PTHR24363">
    <property type="entry name" value="SERINE/THREONINE PROTEIN KINASE"/>
    <property type="match status" value="1"/>
</dbReference>
<accession>A0ABR8K752</accession>
<dbReference type="PROSITE" id="PS00107">
    <property type="entry name" value="PROTEIN_KINASE_ATP"/>
    <property type="match status" value="1"/>
</dbReference>
<dbReference type="InterPro" id="IPR000719">
    <property type="entry name" value="Prot_kinase_dom"/>
</dbReference>
<keyword evidence="6 9" id="KW-0067">ATP-binding</keyword>
<reference evidence="13 14" key="1">
    <citation type="journal article" date="2020" name="ISME J.">
        <title>Comparative genomics reveals insights into cyanobacterial evolution and habitat adaptation.</title>
        <authorList>
            <person name="Chen M.Y."/>
            <person name="Teng W.K."/>
            <person name="Zhao L."/>
            <person name="Hu C.X."/>
            <person name="Zhou Y.K."/>
            <person name="Han B.P."/>
            <person name="Song L.R."/>
            <person name="Shu W.S."/>
        </authorList>
    </citation>
    <scope>NUCLEOTIDE SEQUENCE [LARGE SCALE GENOMIC DNA]</scope>
    <source>
        <strain evidence="13 14">FACHB-159</strain>
    </source>
</reference>
<dbReference type="InterPro" id="IPR017441">
    <property type="entry name" value="Protein_kinase_ATP_BS"/>
</dbReference>
<evidence type="ECO:0000256" key="9">
    <source>
        <dbReference type="PROSITE-ProRule" id="PRU10141"/>
    </source>
</evidence>
<keyword evidence="11" id="KW-0472">Membrane</keyword>
<dbReference type="Proteomes" id="UP000637383">
    <property type="component" value="Unassembled WGS sequence"/>
</dbReference>
<gene>
    <name evidence="13" type="ORF">H6H03_08755</name>
</gene>
<feature type="domain" description="Protein kinase" evidence="12">
    <location>
        <begin position="9"/>
        <end position="279"/>
    </location>
</feature>
<comment type="catalytic activity">
    <reaction evidence="7">
        <text>L-threonyl-[protein] + ATP = O-phospho-L-threonyl-[protein] + ADP + H(+)</text>
        <dbReference type="Rhea" id="RHEA:46608"/>
        <dbReference type="Rhea" id="RHEA-COMP:11060"/>
        <dbReference type="Rhea" id="RHEA-COMP:11605"/>
        <dbReference type="ChEBI" id="CHEBI:15378"/>
        <dbReference type="ChEBI" id="CHEBI:30013"/>
        <dbReference type="ChEBI" id="CHEBI:30616"/>
        <dbReference type="ChEBI" id="CHEBI:61977"/>
        <dbReference type="ChEBI" id="CHEBI:456216"/>
        <dbReference type="EC" id="2.7.11.1"/>
    </reaction>
</comment>
<dbReference type="RefSeq" id="WP_190954722.1">
    <property type="nucleotide sequence ID" value="NZ_JACJTU010000006.1"/>
</dbReference>
<evidence type="ECO:0000256" key="5">
    <source>
        <dbReference type="ARBA" id="ARBA00022777"/>
    </source>
</evidence>
<dbReference type="GO" id="GO:0016301">
    <property type="term" value="F:kinase activity"/>
    <property type="evidence" value="ECO:0007669"/>
    <property type="project" value="UniProtKB-KW"/>
</dbReference>
<feature type="compositionally biased region" description="Low complexity" evidence="10">
    <location>
        <begin position="420"/>
        <end position="456"/>
    </location>
</feature>
<dbReference type="InterPro" id="IPR011009">
    <property type="entry name" value="Kinase-like_dom_sf"/>
</dbReference>
<keyword evidence="11" id="KW-0812">Transmembrane</keyword>
<evidence type="ECO:0000313" key="14">
    <source>
        <dbReference type="Proteomes" id="UP000637383"/>
    </source>
</evidence>
<feature type="transmembrane region" description="Helical" evidence="11">
    <location>
        <begin position="345"/>
        <end position="366"/>
    </location>
</feature>